<evidence type="ECO:0000313" key="9">
    <source>
        <dbReference type="EMBL" id="TMJ10964.1"/>
    </source>
</evidence>
<dbReference type="CDD" id="cd06261">
    <property type="entry name" value="TM_PBP2"/>
    <property type="match status" value="1"/>
</dbReference>
<dbReference type="InterPro" id="IPR000515">
    <property type="entry name" value="MetI-like"/>
</dbReference>
<proteinExistence type="inferred from homology"/>
<feature type="transmembrane region" description="Helical" evidence="7">
    <location>
        <begin position="1003"/>
        <end position="1029"/>
    </location>
</feature>
<evidence type="ECO:0000256" key="4">
    <source>
        <dbReference type="ARBA" id="ARBA00022692"/>
    </source>
</evidence>
<dbReference type="AlphaFoldDB" id="A0A537LSG0"/>
<dbReference type="GO" id="GO:0055085">
    <property type="term" value="P:transmembrane transport"/>
    <property type="evidence" value="ECO:0007669"/>
    <property type="project" value="InterPro"/>
</dbReference>
<keyword evidence="6 7" id="KW-0472">Membrane</keyword>
<dbReference type="Gene3D" id="1.10.3720.10">
    <property type="entry name" value="MetI-like"/>
    <property type="match status" value="1"/>
</dbReference>
<evidence type="ECO:0000256" key="7">
    <source>
        <dbReference type="RuleBase" id="RU363032"/>
    </source>
</evidence>
<dbReference type="Pfam" id="PF00528">
    <property type="entry name" value="BPD_transp_1"/>
    <property type="match status" value="1"/>
</dbReference>
<reference evidence="9 10" key="1">
    <citation type="journal article" date="2019" name="Nat. Microbiol.">
        <title>Mediterranean grassland soil C-N compound turnover is dependent on rainfall and depth, and is mediated by genomically divergent microorganisms.</title>
        <authorList>
            <person name="Diamond S."/>
            <person name="Andeer P.F."/>
            <person name="Li Z."/>
            <person name="Crits-Christoph A."/>
            <person name="Burstein D."/>
            <person name="Anantharaman K."/>
            <person name="Lane K.R."/>
            <person name="Thomas B.C."/>
            <person name="Pan C."/>
            <person name="Northen T.R."/>
            <person name="Banfield J.F."/>
        </authorList>
    </citation>
    <scope>NUCLEOTIDE SEQUENCE [LARGE SCALE GENOMIC DNA]</scope>
    <source>
        <strain evidence="9">NP_1</strain>
    </source>
</reference>
<evidence type="ECO:0000259" key="8">
    <source>
        <dbReference type="PROSITE" id="PS50928"/>
    </source>
</evidence>
<dbReference type="PROSITE" id="PS50928">
    <property type="entry name" value="ABC_TM1"/>
    <property type="match status" value="1"/>
</dbReference>
<sequence>MGKRGEKAWRVSAPRWRGFRTAGLPLLVAAVTLTLPSVGLAQARVGAWVDAVIAVQEPSDAAAVSRLEANDFQAWFSATSNPDLRDRVARNPALTSVVSFGLQSELTFNPVGPVFGGTNRLNPFASPKIREAMNWLIDRRFIAQEIMRGMATPRYLPIDGAFPDYARLADAARKLEIQYAPNPDRARAIISEEMGKLGATLVGGKWQFRGQPVTLTFLIRTEDERKLIGEYIAGLLENLGFAVERRLGSSAELSPIWSRADPARGQWHLYTGGWQIVVIVRDESGNFDFFFTPRGLTGPLWQAYKPSPEFDHVSDQLARSDYTTIAERNRLFTRALELAMQDSARIWLVDRTSIWPRRAEVKVVADLAGGISGSLLWPYTIRYEGRTGGTVRIGVPNMLPEPWNPVGGSNFIFDTTLYRATEDYATIVDPYTGLDLPQRVERAEVFIKRGLPVTKSLDWVSLQFVPEIRVPDDAIISWDPKAQRFITVKEKHPQGLTARTKAVVHFERDLFEKVQWHDGSRLSMGDIMLGWILTFDRAMDASVIFDESVLPSFESFVQTFRGFRIISENPLVAEIYSDAFSLDAEAIGAGAAGAFWPTYGFGPGPWHTVALGIRAEAAGEGAFTDDKAAKKKVEHLNYIAGPTLAVLDRYLAAARAENFIPYAPALSKYITAEEARTRWTFLTHWREGRGHFWVGMGPFLLQRVSPVEKIVELHRFSRFPDPSTKWVRFDEPRLATVTASGPSTVRIGEMATFEVRITFKGRPYAAGDIEEVKYLLFDAKSQLVANGAAQHAGEAWTLTFAPEVTRRLSPGSSRLEVIAVSRAVSIPSFATVSSRAVPETLVRIVSYSATRLVALFLTVVVGVYLTILVANMGGYVDVIKRAEIREGAIFRVLADPKMMRLPSDERARRIEEMIRLDEERLGLNRPFIARSLVYLRDALVLRLGFAERMNSDTGSRLVRNIILDRLPATLLLFVSAELLLFFASIFLALSLSRRYGSTLDRAVIALAPTSAAPAWFYGIFLILIFAALLRLLPFGGMIDAPPPQQPAAYVLSVLRHMVLPIAAIVLSSIFIAVYSLRTFFLIFSSEDYVEVAKAKGLSSGTIERRYILRPTLPTILTGFLLGLIGAWTGAIVLETVFNWPGLGRALFQAIGLFDTPVIVGATIIYAYLLAITVFVLDILYAWVDPRVKVGLEGRR</sequence>
<dbReference type="PANTHER" id="PTHR30465:SF45">
    <property type="entry name" value="BINDING-PROTEIN-DEPENDENT TRANSPORT SYSTEMS INNER MEMBRANE COMPONENT"/>
    <property type="match status" value="1"/>
</dbReference>
<dbReference type="GO" id="GO:0005886">
    <property type="term" value="C:plasma membrane"/>
    <property type="evidence" value="ECO:0007669"/>
    <property type="project" value="UniProtKB-SubCell"/>
</dbReference>
<protein>
    <submittedName>
        <fullName evidence="9">ABC transporter permease subunit</fullName>
    </submittedName>
</protein>
<dbReference type="Gene3D" id="3.10.105.10">
    <property type="entry name" value="Dipeptide-binding Protein, Domain 3"/>
    <property type="match status" value="1"/>
</dbReference>
<dbReference type="PANTHER" id="PTHR30465">
    <property type="entry name" value="INNER MEMBRANE ABC TRANSPORTER"/>
    <property type="match status" value="1"/>
</dbReference>
<feature type="transmembrane region" description="Helical" evidence="7">
    <location>
        <begin position="1114"/>
        <end position="1137"/>
    </location>
</feature>
<feature type="domain" description="ABC transmembrane type-1" evidence="8">
    <location>
        <begin position="966"/>
        <end position="1180"/>
    </location>
</feature>
<name>A0A537LSG0_9BACT</name>
<evidence type="ECO:0000256" key="3">
    <source>
        <dbReference type="ARBA" id="ARBA00022475"/>
    </source>
</evidence>
<comment type="similarity">
    <text evidence="7">Belongs to the binding-protein-dependent transport system permease family.</text>
</comment>
<evidence type="ECO:0000256" key="6">
    <source>
        <dbReference type="ARBA" id="ARBA00023136"/>
    </source>
</evidence>
<keyword evidence="2 7" id="KW-0813">Transport</keyword>
<dbReference type="InterPro" id="IPR000914">
    <property type="entry name" value="SBP_5_dom"/>
</dbReference>
<evidence type="ECO:0000256" key="5">
    <source>
        <dbReference type="ARBA" id="ARBA00022989"/>
    </source>
</evidence>
<keyword evidence="3" id="KW-1003">Cell membrane</keyword>
<accession>A0A537LSG0</accession>
<feature type="transmembrane region" description="Helical" evidence="7">
    <location>
        <begin position="1049"/>
        <end position="1074"/>
    </location>
</feature>
<comment type="subcellular location">
    <subcellularLocation>
        <location evidence="1 7">Cell membrane</location>
        <topology evidence="1 7">Multi-pass membrane protein</topology>
    </subcellularLocation>
</comment>
<evidence type="ECO:0000256" key="2">
    <source>
        <dbReference type="ARBA" id="ARBA00022448"/>
    </source>
</evidence>
<evidence type="ECO:0000313" key="10">
    <source>
        <dbReference type="Proteomes" id="UP000315217"/>
    </source>
</evidence>
<dbReference type="InterPro" id="IPR035906">
    <property type="entry name" value="MetI-like_sf"/>
</dbReference>
<dbReference type="Proteomes" id="UP000315217">
    <property type="component" value="Unassembled WGS sequence"/>
</dbReference>
<feature type="transmembrane region" description="Helical" evidence="7">
    <location>
        <begin position="966"/>
        <end position="991"/>
    </location>
</feature>
<keyword evidence="4 7" id="KW-0812">Transmembrane</keyword>
<keyword evidence="5 7" id="KW-1133">Transmembrane helix</keyword>
<dbReference type="Pfam" id="PF00496">
    <property type="entry name" value="SBP_bac_5"/>
    <property type="match status" value="1"/>
</dbReference>
<dbReference type="EMBL" id="VBAI01000083">
    <property type="protein sequence ID" value="TMJ10964.1"/>
    <property type="molecule type" value="Genomic_DNA"/>
</dbReference>
<comment type="caution">
    <text evidence="9">The sequence shown here is derived from an EMBL/GenBank/DDBJ whole genome shotgun (WGS) entry which is preliminary data.</text>
</comment>
<dbReference type="SUPFAM" id="SSF53850">
    <property type="entry name" value="Periplasmic binding protein-like II"/>
    <property type="match status" value="1"/>
</dbReference>
<evidence type="ECO:0000256" key="1">
    <source>
        <dbReference type="ARBA" id="ARBA00004651"/>
    </source>
</evidence>
<dbReference type="SUPFAM" id="SSF161098">
    <property type="entry name" value="MetI-like"/>
    <property type="match status" value="1"/>
</dbReference>
<gene>
    <name evidence="9" type="ORF">E6G98_06230</name>
</gene>
<feature type="transmembrane region" description="Helical" evidence="7">
    <location>
        <begin position="1157"/>
        <end position="1183"/>
    </location>
</feature>
<organism evidence="9 10">
    <name type="scientific">Candidatus Segetimicrobium genomatis</name>
    <dbReference type="NCBI Taxonomy" id="2569760"/>
    <lineage>
        <taxon>Bacteria</taxon>
        <taxon>Bacillati</taxon>
        <taxon>Candidatus Sysuimicrobiota</taxon>
        <taxon>Candidatus Sysuimicrobiia</taxon>
        <taxon>Candidatus Sysuimicrobiales</taxon>
        <taxon>Candidatus Segetimicrobiaceae</taxon>
        <taxon>Candidatus Segetimicrobium</taxon>
    </lineage>
</organism>